<dbReference type="EMBL" id="CACVAZ010000064">
    <property type="protein sequence ID" value="CAA6810426.1"/>
    <property type="molecule type" value="Genomic_DNA"/>
</dbReference>
<sequence length="276" mass="32651">MELVFSNFQIFLDAVQSITEEKLVEAKKILETSGKDIENISDIIVNDNGELFDLLPDGTLVRVNLYIATKEIDRRYTLNSIQSGDLYKYHLYQCSTISTMFNSGRKHRYKLNTREDGTFFYTFNNSKGKILKIIKDQKLNICKNCLKKFLGKNFVSDYDVANFDLRKFHQQNSSFFDFDTSSMEKEEDAKPNVYSRKWTQISNQIKTKYDYTCQECGWRPKTVYQKKFIHTHHQNGDKHNNRQDNLKVLCIKCHSEVDTYHTRIKSLENYREFLNL</sequence>
<dbReference type="CDD" id="cd00085">
    <property type="entry name" value="HNHc"/>
    <property type="match status" value="1"/>
</dbReference>
<protein>
    <recommendedName>
        <fullName evidence="2">HNH nuclease domain-containing protein</fullName>
    </recommendedName>
</protein>
<organism evidence="1">
    <name type="scientific">uncultured Sulfurovum sp</name>
    <dbReference type="NCBI Taxonomy" id="269237"/>
    <lineage>
        <taxon>Bacteria</taxon>
        <taxon>Pseudomonadati</taxon>
        <taxon>Campylobacterota</taxon>
        <taxon>Epsilonproteobacteria</taxon>
        <taxon>Campylobacterales</taxon>
        <taxon>Sulfurovaceae</taxon>
        <taxon>Sulfurovum</taxon>
        <taxon>environmental samples</taxon>
    </lineage>
</organism>
<gene>
    <name evidence="1" type="ORF">HELGO_WM14914</name>
</gene>
<proteinExistence type="predicted"/>
<reference evidence="1" key="1">
    <citation type="submission" date="2020-01" db="EMBL/GenBank/DDBJ databases">
        <authorList>
            <person name="Meier V. D."/>
            <person name="Meier V D."/>
        </authorList>
    </citation>
    <scope>NUCLEOTIDE SEQUENCE</scope>
    <source>
        <strain evidence="1">HLG_WM_MAG_02</strain>
    </source>
</reference>
<evidence type="ECO:0000313" key="1">
    <source>
        <dbReference type="EMBL" id="CAA6810426.1"/>
    </source>
</evidence>
<dbReference type="AlphaFoldDB" id="A0A6S6T6C4"/>
<accession>A0A6S6T6C4</accession>
<dbReference type="InterPro" id="IPR003615">
    <property type="entry name" value="HNH_nuc"/>
</dbReference>
<name>A0A6S6T6C4_9BACT</name>
<evidence type="ECO:0008006" key="2">
    <source>
        <dbReference type="Google" id="ProtNLM"/>
    </source>
</evidence>